<name>A0A6C0UYJ1_HALVO</name>
<proteinExistence type="predicted"/>
<dbReference type="KEGG" id="hale:G3A49_15760"/>
<dbReference type="EMBL" id="WOWC01000001">
    <property type="protein sequence ID" value="NLV04084.1"/>
    <property type="molecule type" value="Genomic_DNA"/>
</dbReference>
<keyword evidence="1" id="KW-1133">Transmembrane helix</keyword>
<reference evidence="2" key="2">
    <citation type="submission" date="2019-12" db="EMBL/GenBank/DDBJ databases">
        <title>Haloferax alexandrinus strain pws11.</title>
        <authorList>
            <person name="Verma D.K."/>
            <person name="Gopal K."/>
            <person name="Prasad E.S."/>
        </authorList>
    </citation>
    <scope>NUCLEOTIDE SEQUENCE</scope>
    <source>
        <strain evidence="2">Pws11</strain>
    </source>
</reference>
<sequence length="92" mass="10350">MSPRVLIFVAVGIVQIAGLVLFLNTAGAEVFHVAESMTFLQSTWVWGPIQNFETLSYFLIVPIFIVDYLVYAAIAGVTREKQQVAQYRRGRL</sequence>
<dbReference type="EMBL" id="CP048738">
    <property type="protein sequence ID" value="QIB79481.1"/>
    <property type="molecule type" value="Genomic_DNA"/>
</dbReference>
<evidence type="ECO:0000313" key="4">
    <source>
        <dbReference type="EMBL" id="TVT94918.1"/>
    </source>
</evidence>
<evidence type="ECO:0000313" key="2">
    <source>
        <dbReference type="EMBL" id="NLV04084.1"/>
    </source>
</evidence>
<dbReference type="Proteomes" id="UP000465667">
    <property type="component" value="Chromosome"/>
</dbReference>
<keyword evidence="1" id="KW-0472">Membrane</keyword>
<keyword evidence="1" id="KW-0812">Transmembrane</keyword>
<dbReference type="AlphaFoldDB" id="A0A6C0UYJ1"/>
<gene>
    <name evidence="4" type="ORF">FQA18_09335</name>
    <name evidence="3" type="ORF">G3A49_15760</name>
    <name evidence="2" type="ORF">GOC85_16100</name>
</gene>
<reference evidence="3 6" key="3">
    <citation type="submission" date="2020-02" db="EMBL/GenBank/DDBJ databases">
        <title>Whole genome sequence of Haloferax alexandrinus pws1.</title>
        <authorList>
            <person name="Verma D.K."/>
            <person name="Gopal K."/>
            <person name="Prasad E.S."/>
        </authorList>
    </citation>
    <scope>NUCLEOTIDE SEQUENCE [LARGE SCALE GENOMIC DNA]</scope>
    <source>
        <strain evidence="6">wsp1</strain>
        <strain evidence="3">Wsp1</strain>
    </source>
</reference>
<reference evidence="4 5" key="1">
    <citation type="submission" date="2019-07" db="EMBL/GenBank/DDBJ databases">
        <title>Draft genome sequence of Haloferax volcanii SS0101, isolated from salt farm in Samut Sakhon, Thailand.</title>
        <authorList>
            <person name="Wanthongcharoen S."/>
            <person name="Yamprayoonswat W."/>
            <person name="Ruangsuj P."/>
            <person name="Thongpramul N."/>
            <person name="Jumpathong W."/>
            <person name="Sittihan S."/>
            <person name="Kanjanavas P."/>
            <person name="Yasawong M."/>
        </authorList>
    </citation>
    <scope>NUCLEOTIDE SEQUENCE [LARGE SCALE GENOMIC DNA]</scope>
    <source>
        <strain evidence="4 5">SS0101</strain>
    </source>
</reference>
<organism evidence="3 6">
    <name type="scientific">Haloferax volcanii</name>
    <name type="common">Halobacterium volcanii</name>
    <dbReference type="NCBI Taxonomy" id="2246"/>
    <lineage>
        <taxon>Archaea</taxon>
        <taxon>Methanobacteriati</taxon>
        <taxon>Methanobacteriota</taxon>
        <taxon>Stenosarchaea group</taxon>
        <taxon>Halobacteria</taxon>
        <taxon>Halobacteriales</taxon>
        <taxon>Haloferacaceae</taxon>
        <taxon>Haloferax</taxon>
    </lineage>
</organism>
<dbReference type="EMBL" id="VMTR01000053">
    <property type="protein sequence ID" value="TVT94918.1"/>
    <property type="molecule type" value="Genomic_DNA"/>
</dbReference>
<accession>A0A6C0UYJ1</accession>
<accession>A0A558GAZ0</accession>
<evidence type="ECO:0000256" key="1">
    <source>
        <dbReference type="SAM" id="Phobius"/>
    </source>
</evidence>
<protein>
    <submittedName>
        <fullName evidence="3">Uncharacterized protein</fullName>
    </submittedName>
</protein>
<dbReference type="Proteomes" id="UP000619835">
    <property type="component" value="Unassembled WGS sequence"/>
</dbReference>
<evidence type="ECO:0000313" key="6">
    <source>
        <dbReference type="Proteomes" id="UP000465667"/>
    </source>
</evidence>
<dbReference type="Proteomes" id="UP000320212">
    <property type="component" value="Unassembled WGS sequence"/>
</dbReference>
<evidence type="ECO:0000313" key="5">
    <source>
        <dbReference type="Proteomes" id="UP000320212"/>
    </source>
</evidence>
<feature type="transmembrane region" description="Helical" evidence="1">
    <location>
        <begin position="55"/>
        <end position="78"/>
    </location>
</feature>
<evidence type="ECO:0000313" key="3">
    <source>
        <dbReference type="EMBL" id="QIB79481.1"/>
    </source>
</evidence>